<proteinExistence type="predicted"/>
<dbReference type="CDD" id="cd04301">
    <property type="entry name" value="NAT_SF"/>
    <property type="match status" value="1"/>
</dbReference>
<dbReference type="Proteomes" id="UP000718281">
    <property type="component" value="Unassembled WGS sequence"/>
</dbReference>
<dbReference type="InterPro" id="IPR050832">
    <property type="entry name" value="Bact_Acetyltransf"/>
</dbReference>
<evidence type="ECO:0000313" key="4">
    <source>
        <dbReference type="EMBL" id="MBK6302213.1"/>
    </source>
</evidence>
<evidence type="ECO:0000313" key="5">
    <source>
        <dbReference type="Proteomes" id="UP000718281"/>
    </source>
</evidence>
<comment type="caution">
    <text evidence="4">The sequence shown here is derived from an EMBL/GenBank/DDBJ whole genome shotgun (WGS) entry which is preliminary data.</text>
</comment>
<protein>
    <submittedName>
        <fullName evidence="4">GNAT family N-acetyltransferase</fullName>
    </submittedName>
</protein>
<dbReference type="EMBL" id="JADIXZ010000008">
    <property type="protein sequence ID" value="MBK6302213.1"/>
    <property type="molecule type" value="Genomic_DNA"/>
</dbReference>
<feature type="domain" description="N-acetyltransferase" evidence="3">
    <location>
        <begin position="1"/>
        <end position="159"/>
    </location>
</feature>
<dbReference type="Pfam" id="PF00583">
    <property type="entry name" value="Acetyltransf_1"/>
    <property type="match status" value="1"/>
</dbReference>
<reference evidence="4 5" key="1">
    <citation type="submission" date="2020-10" db="EMBL/GenBank/DDBJ databases">
        <title>Connecting structure to function with the recovery of over 1000 high-quality activated sludge metagenome-assembled genomes encoding full-length rRNA genes using long-read sequencing.</title>
        <authorList>
            <person name="Singleton C.M."/>
            <person name="Petriglieri F."/>
            <person name="Kristensen J.M."/>
            <person name="Kirkegaard R.H."/>
            <person name="Michaelsen T.Y."/>
            <person name="Andersen M.H."/>
            <person name="Karst S.M."/>
            <person name="Dueholm M.S."/>
            <person name="Nielsen P.H."/>
            <person name="Albertsen M."/>
        </authorList>
    </citation>
    <scope>NUCLEOTIDE SEQUENCE [LARGE SCALE GENOMIC DNA]</scope>
    <source>
        <strain evidence="4">AalE_18-Q3-R2-46_BAT3C.188</strain>
    </source>
</reference>
<dbReference type="InterPro" id="IPR016181">
    <property type="entry name" value="Acyl_CoA_acyltransferase"/>
</dbReference>
<dbReference type="PROSITE" id="PS51186">
    <property type="entry name" value="GNAT"/>
    <property type="match status" value="1"/>
</dbReference>
<sequence>MEIMGIDKTDDSAMAQQYAVVAASQRLGRPFYTPQPQASSIADLRHDDPGERCDLWGLYVGPDMVGTVTLWLPLHDNTDTVWLQLDVHPDHRGRGYGGLAVAAVVDFARDLGRTRVVTTARYPADRPVDHPYRRFAEQHAFRLGSLDVNRRLPLPVPAPVLSGLAERARAAYLPAYRIETFTRVPDALLAPLCACMSRVESDAPSGELEWEEEALTPERLRGFAELDEHVGRLRITSVAREAESGEVVGYTELFIIGGTTKALQSGTFVVSEHRGHRLGLGLKVANLVALQAHRPDAVEIFSINNAENTWMVAVNEELGFEPVELVGQFYRQLP</sequence>
<dbReference type="PANTHER" id="PTHR43877">
    <property type="entry name" value="AMINOALKYLPHOSPHONATE N-ACETYLTRANSFERASE-RELATED-RELATED"/>
    <property type="match status" value="1"/>
</dbReference>
<dbReference type="AlphaFoldDB" id="A0A934X8Q6"/>
<dbReference type="InterPro" id="IPR000182">
    <property type="entry name" value="GNAT_dom"/>
</dbReference>
<keyword evidence="1" id="KW-0808">Transferase</keyword>
<name>A0A934X8Q6_9MICO</name>
<organism evidence="4 5">
    <name type="scientific">Candidatus Phosphoribacter hodrii</name>
    <dbReference type="NCBI Taxonomy" id="2953743"/>
    <lineage>
        <taxon>Bacteria</taxon>
        <taxon>Bacillati</taxon>
        <taxon>Actinomycetota</taxon>
        <taxon>Actinomycetes</taxon>
        <taxon>Micrococcales</taxon>
        <taxon>Dermatophilaceae</taxon>
        <taxon>Candidatus Phosphoribacter</taxon>
    </lineage>
</organism>
<evidence type="ECO:0000256" key="2">
    <source>
        <dbReference type="ARBA" id="ARBA00023315"/>
    </source>
</evidence>
<keyword evidence="2" id="KW-0012">Acyltransferase</keyword>
<evidence type="ECO:0000259" key="3">
    <source>
        <dbReference type="PROSITE" id="PS51186"/>
    </source>
</evidence>
<evidence type="ECO:0000256" key="1">
    <source>
        <dbReference type="ARBA" id="ARBA00022679"/>
    </source>
</evidence>
<dbReference type="GO" id="GO:0016747">
    <property type="term" value="F:acyltransferase activity, transferring groups other than amino-acyl groups"/>
    <property type="evidence" value="ECO:0007669"/>
    <property type="project" value="InterPro"/>
</dbReference>
<gene>
    <name evidence="4" type="ORF">IPF40_14655</name>
</gene>
<dbReference type="SUPFAM" id="SSF55729">
    <property type="entry name" value="Acyl-CoA N-acyltransferases (Nat)"/>
    <property type="match status" value="2"/>
</dbReference>
<accession>A0A934X8Q6</accession>
<dbReference type="Gene3D" id="3.40.630.30">
    <property type="match status" value="1"/>
</dbReference>